<dbReference type="InterPro" id="IPR000940">
    <property type="entry name" value="NNMT_TEMT_trans"/>
</dbReference>
<protein>
    <submittedName>
        <fullName evidence="4">Methyltransferase</fullName>
    </submittedName>
</protein>
<dbReference type="InParanoid" id="A0A545AW43"/>
<reference evidence="4 5" key="1">
    <citation type="submission" date="2019-07" db="EMBL/GenBank/DDBJ databases">
        <title>Cryptosporangium phraense sp. nov., isolated from plant litter.</title>
        <authorList>
            <person name="Suriyachadkun C."/>
        </authorList>
    </citation>
    <scope>NUCLEOTIDE SEQUENCE [LARGE SCALE GENOMIC DNA]</scope>
    <source>
        <strain evidence="4 5">A-T 5661</strain>
    </source>
</reference>
<dbReference type="AlphaFoldDB" id="A0A545AW43"/>
<dbReference type="Pfam" id="PF01234">
    <property type="entry name" value="NNMT_PNMT_TEMT"/>
    <property type="match status" value="1"/>
</dbReference>
<sequence length="282" mass="31308">MVNWTRRNCDVNWDEFDAGRYLDHNYRTLRGDDHRFIEAMRDFFADFELPPSAIGVDLGSGTNLYPALAMLPFVQRVTLLDRGSQNVRYLEEQVASYDPSWDPFWKVLLGNPRYAVVTDPRAALRKTADVVQGDIFSFRPHDRYDMGTMFFVAESISNSAAEFETAVARFLGALKPGAPFAAAFMENSKGYDVGDTHFPAVRIGQEDVRQVLSVAAEGLTVHYEPAGSSGDALRAGYDGMILAVGRAKPELSMSSEAWSCALDYSDPSSVRPISKRSPSLPK</sequence>
<keyword evidence="2 4" id="KW-0808">Transferase</keyword>
<evidence type="ECO:0000313" key="5">
    <source>
        <dbReference type="Proteomes" id="UP000317982"/>
    </source>
</evidence>
<evidence type="ECO:0000256" key="1">
    <source>
        <dbReference type="ARBA" id="ARBA00022603"/>
    </source>
</evidence>
<dbReference type="Proteomes" id="UP000317982">
    <property type="component" value="Unassembled WGS sequence"/>
</dbReference>
<dbReference type="OrthoDB" id="3457715at2"/>
<organism evidence="4 5">
    <name type="scientific">Cryptosporangium phraense</name>
    <dbReference type="NCBI Taxonomy" id="2593070"/>
    <lineage>
        <taxon>Bacteria</taxon>
        <taxon>Bacillati</taxon>
        <taxon>Actinomycetota</taxon>
        <taxon>Actinomycetes</taxon>
        <taxon>Cryptosporangiales</taxon>
        <taxon>Cryptosporangiaceae</taxon>
        <taxon>Cryptosporangium</taxon>
    </lineage>
</organism>
<keyword evidence="3" id="KW-0949">S-adenosyl-L-methionine</keyword>
<gene>
    <name evidence="4" type="ORF">FL583_07340</name>
</gene>
<dbReference type="PROSITE" id="PS51681">
    <property type="entry name" value="SAM_MT_NNMT_PNMT_TEMT"/>
    <property type="match status" value="1"/>
</dbReference>
<evidence type="ECO:0000313" key="4">
    <source>
        <dbReference type="EMBL" id="TQS45544.1"/>
    </source>
</evidence>
<dbReference type="SUPFAM" id="SSF53335">
    <property type="entry name" value="S-adenosyl-L-methionine-dependent methyltransferases"/>
    <property type="match status" value="1"/>
</dbReference>
<accession>A0A545AW43</accession>
<dbReference type="Gene3D" id="3.40.50.150">
    <property type="entry name" value="Vaccinia Virus protein VP39"/>
    <property type="match status" value="1"/>
</dbReference>
<proteinExistence type="predicted"/>
<dbReference type="PANTHER" id="PTHR10867:SF17">
    <property type="entry name" value="NICOTINAMIDE N-METHYLTRANSFERASE"/>
    <property type="match status" value="1"/>
</dbReference>
<dbReference type="PANTHER" id="PTHR10867">
    <property type="entry name" value="NNMT/PNMT/TEMT FAMILY MEMBER"/>
    <property type="match status" value="1"/>
</dbReference>
<evidence type="ECO:0000256" key="2">
    <source>
        <dbReference type="ARBA" id="ARBA00022679"/>
    </source>
</evidence>
<dbReference type="EMBL" id="VIRS01000004">
    <property type="protein sequence ID" value="TQS45544.1"/>
    <property type="molecule type" value="Genomic_DNA"/>
</dbReference>
<dbReference type="GO" id="GO:0008168">
    <property type="term" value="F:methyltransferase activity"/>
    <property type="evidence" value="ECO:0007669"/>
    <property type="project" value="UniProtKB-KW"/>
</dbReference>
<dbReference type="GO" id="GO:0032259">
    <property type="term" value="P:methylation"/>
    <property type="evidence" value="ECO:0007669"/>
    <property type="project" value="UniProtKB-KW"/>
</dbReference>
<comment type="caution">
    <text evidence="4">The sequence shown here is derived from an EMBL/GenBank/DDBJ whole genome shotgun (WGS) entry which is preliminary data.</text>
</comment>
<dbReference type="InterPro" id="IPR029063">
    <property type="entry name" value="SAM-dependent_MTases_sf"/>
</dbReference>
<evidence type="ECO:0000256" key="3">
    <source>
        <dbReference type="ARBA" id="ARBA00022691"/>
    </source>
</evidence>
<dbReference type="RefSeq" id="WP_142703717.1">
    <property type="nucleotide sequence ID" value="NZ_VIRS01000004.1"/>
</dbReference>
<dbReference type="NCBIfam" id="NF040568">
    <property type="entry name" value="SCO2525_fam"/>
    <property type="match status" value="1"/>
</dbReference>
<keyword evidence="5" id="KW-1185">Reference proteome</keyword>
<keyword evidence="1 4" id="KW-0489">Methyltransferase</keyword>
<name>A0A545AW43_9ACTN</name>